<proteinExistence type="predicted"/>
<dbReference type="Proteomes" id="UP000467305">
    <property type="component" value="Unassembled WGS sequence"/>
</dbReference>
<dbReference type="OrthoDB" id="1038140at2"/>
<evidence type="ECO:0000313" key="1">
    <source>
        <dbReference type="EMBL" id="KAB1158311.1"/>
    </source>
</evidence>
<gene>
    <name evidence="1" type="ORF">F7018_08990</name>
</gene>
<accession>A0A7J5AL46</accession>
<dbReference type="EMBL" id="WAAU01000013">
    <property type="protein sequence ID" value="KAB1158311.1"/>
    <property type="molecule type" value="Genomic_DNA"/>
</dbReference>
<organism evidence="1 2">
    <name type="scientific">Tenacibaculum aiptasiae</name>
    <dbReference type="NCBI Taxonomy" id="426481"/>
    <lineage>
        <taxon>Bacteria</taxon>
        <taxon>Pseudomonadati</taxon>
        <taxon>Bacteroidota</taxon>
        <taxon>Flavobacteriia</taxon>
        <taxon>Flavobacteriales</taxon>
        <taxon>Flavobacteriaceae</taxon>
        <taxon>Tenacibaculum</taxon>
    </lineage>
</organism>
<name>A0A7J5AL46_9FLAO</name>
<evidence type="ECO:0000313" key="2">
    <source>
        <dbReference type="Proteomes" id="UP000467305"/>
    </source>
</evidence>
<dbReference type="AlphaFoldDB" id="A0A7J5AL46"/>
<sequence length="151" mass="17948">METLKIEIPKGFIVKNFDKETGEIELEAIPKKITEAIKTIQDVLDDNNITQERLDKMFENTPKHLKYQYIIELLCKSLNEEWVPDWSNPDEHKYYPWFKMSSSGFRYDDHGRWVTFSDVGSHLCFKSPELAKYAGEQFTDVFRKFMIIEQL</sequence>
<comment type="caution">
    <text evidence="1">The sequence shown here is derived from an EMBL/GenBank/DDBJ whole genome shotgun (WGS) entry which is preliminary data.</text>
</comment>
<dbReference type="RefSeq" id="WP_150899726.1">
    <property type="nucleotide sequence ID" value="NZ_WAAU01000013.1"/>
</dbReference>
<keyword evidence="2" id="KW-1185">Reference proteome</keyword>
<reference evidence="1 2" key="1">
    <citation type="submission" date="2019-09" db="EMBL/GenBank/DDBJ databases">
        <authorList>
            <person name="Cao W.R."/>
        </authorList>
    </citation>
    <scope>NUCLEOTIDE SEQUENCE [LARGE SCALE GENOMIC DNA]</scope>
    <source>
        <strain evidence="2">a4</strain>
    </source>
</reference>
<protein>
    <submittedName>
        <fullName evidence="1">Uncharacterized protein</fullName>
    </submittedName>
</protein>